<keyword evidence="1" id="KW-0812">Transmembrane</keyword>
<name>A0A9E7MAB2_9EURY</name>
<proteinExistence type="predicted"/>
<dbReference type="EMBL" id="CP080572">
    <property type="protein sequence ID" value="USG99557.1"/>
    <property type="molecule type" value="Genomic_DNA"/>
</dbReference>
<reference evidence="2 3" key="1">
    <citation type="submission" date="2021-08" db="EMBL/GenBank/DDBJ databases">
        <title>Thermococcus onnuriiensis IOH2.</title>
        <authorList>
            <person name="Park Y.-J."/>
        </authorList>
    </citation>
    <scope>NUCLEOTIDE SEQUENCE [LARGE SCALE GENOMIC DNA]</scope>
    <source>
        <strain evidence="2 3">IOH2</strain>
    </source>
</reference>
<sequence length="55" mass="6186">MLRKAQSALEYLFILAAVLILVMVTIRVIFSSVRAINSSVSEYVDTIKDKILETL</sequence>
<accession>A0A9E7MAB2</accession>
<keyword evidence="3" id="KW-1185">Reference proteome</keyword>
<dbReference type="RefSeq" id="WP_167889155.1">
    <property type="nucleotide sequence ID" value="NZ_CP080572.1"/>
</dbReference>
<evidence type="ECO:0000313" key="3">
    <source>
        <dbReference type="Proteomes" id="UP001056425"/>
    </source>
</evidence>
<protein>
    <submittedName>
        <fullName evidence="2">Class III signal peptide-containing protein</fullName>
    </submittedName>
</protein>
<organism evidence="2 3">
    <name type="scientific">Thermococcus argininiproducens</name>
    <dbReference type="NCBI Taxonomy" id="2866384"/>
    <lineage>
        <taxon>Archaea</taxon>
        <taxon>Methanobacteriati</taxon>
        <taxon>Methanobacteriota</taxon>
        <taxon>Thermococci</taxon>
        <taxon>Thermococcales</taxon>
        <taxon>Thermococcaceae</taxon>
        <taxon>Thermococcus</taxon>
    </lineage>
</organism>
<evidence type="ECO:0000256" key="1">
    <source>
        <dbReference type="SAM" id="Phobius"/>
    </source>
</evidence>
<keyword evidence="1" id="KW-0472">Membrane</keyword>
<dbReference type="InterPro" id="IPR007166">
    <property type="entry name" value="Class3_signal_pept_motif"/>
</dbReference>
<dbReference type="GeneID" id="72778398"/>
<dbReference type="Proteomes" id="UP001056425">
    <property type="component" value="Chromosome"/>
</dbReference>
<dbReference type="Pfam" id="PF04021">
    <property type="entry name" value="Class_IIIsignal"/>
    <property type="match status" value="1"/>
</dbReference>
<feature type="transmembrane region" description="Helical" evidence="1">
    <location>
        <begin position="12"/>
        <end position="30"/>
    </location>
</feature>
<evidence type="ECO:0000313" key="2">
    <source>
        <dbReference type="EMBL" id="USG99557.1"/>
    </source>
</evidence>
<dbReference type="AlphaFoldDB" id="A0A9E7MAB2"/>
<keyword evidence="1" id="KW-1133">Transmembrane helix</keyword>
<dbReference type="KEGG" id="thei:K1720_08580"/>
<gene>
    <name evidence="2" type="ORF">K1720_08580</name>
</gene>